<feature type="transmembrane region" description="Helical" evidence="5">
    <location>
        <begin position="92"/>
        <end position="119"/>
    </location>
</feature>
<evidence type="ECO:0000256" key="1">
    <source>
        <dbReference type="ARBA" id="ARBA00004141"/>
    </source>
</evidence>
<keyword evidence="4 5" id="KW-0472">Membrane</keyword>
<protein>
    <submittedName>
        <fullName evidence="7">Abc transporter</fullName>
    </submittedName>
</protein>
<dbReference type="GO" id="GO:0005524">
    <property type="term" value="F:ATP binding"/>
    <property type="evidence" value="ECO:0007669"/>
    <property type="project" value="InterPro"/>
</dbReference>
<dbReference type="InterPro" id="IPR039421">
    <property type="entry name" value="Type_1_exporter"/>
</dbReference>
<keyword evidence="2 5" id="KW-0812">Transmembrane</keyword>
<dbReference type="Gene3D" id="1.20.1560.10">
    <property type="entry name" value="ABC transporter type 1, transmembrane domain"/>
    <property type="match status" value="1"/>
</dbReference>
<dbReference type="InterPro" id="IPR011527">
    <property type="entry name" value="ABC1_TM_dom"/>
</dbReference>
<accession>A0A077ZST6</accession>
<comment type="subcellular location">
    <subcellularLocation>
        <location evidence="1">Membrane</location>
        <topology evidence="1">Multi-pass membrane protein</topology>
    </subcellularLocation>
</comment>
<keyword evidence="8" id="KW-1185">Reference proteome</keyword>
<dbReference type="PROSITE" id="PS50929">
    <property type="entry name" value="ABC_TM1F"/>
    <property type="match status" value="1"/>
</dbReference>
<evidence type="ECO:0000256" key="4">
    <source>
        <dbReference type="ARBA" id="ARBA00023136"/>
    </source>
</evidence>
<dbReference type="EMBL" id="CCKQ01001505">
    <property type="protein sequence ID" value="CDW72619.1"/>
    <property type="molecule type" value="Genomic_DNA"/>
</dbReference>
<dbReference type="GO" id="GO:0140359">
    <property type="term" value="F:ABC-type transporter activity"/>
    <property type="evidence" value="ECO:0007669"/>
    <property type="project" value="InterPro"/>
</dbReference>
<dbReference type="OrthoDB" id="6500128at2759"/>
<feature type="domain" description="ABC transmembrane type-1" evidence="6">
    <location>
        <begin position="1"/>
        <end position="155"/>
    </location>
</feature>
<evidence type="ECO:0000256" key="2">
    <source>
        <dbReference type="ARBA" id="ARBA00022692"/>
    </source>
</evidence>
<dbReference type="PANTHER" id="PTHR24221">
    <property type="entry name" value="ATP-BINDING CASSETTE SUB-FAMILY B"/>
    <property type="match status" value="1"/>
</dbReference>
<organism evidence="7 8">
    <name type="scientific">Stylonychia lemnae</name>
    <name type="common">Ciliate</name>
    <dbReference type="NCBI Taxonomy" id="5949"/>
    <lineage>
        <taxon>Eukaryota</taxon>
        <taxon>Sar</taxon>
        <taxon>Alveolata</taxon>
        <taxon>Ciliophora</taxon>
        <taxon>Intramacronucleata</taxon>
        <taxon>Spirotrichea</taxon>
        <taxon>Stichotrichia</taxon>
        <taxon>Sporadotrichida</taxon>
        <taxon>Oxytrichidae</taxon>
        <taxon>Stylonychinae</taxon>
        <taxon>Stylonychia</taxon>
    </lineage>
</organism>
<gene>
    <name evidence="7" type="primary">Contig12096.g12933</name>
    <name evidence="7" type="ORF">STYLEM_1582</name>
</gene>
<dbReference type="GO" id="GO:0016020">
    <property type="term" value="C:membrane"/>
    <property type="evidence" value="ECO:0007669"/>
    <property type="project" value="UniProtKB-SubCell"/>
</dbReference>
<evidence type="ECO:0000259" key="6">
    <source>
        <dbReference type="PROSITE" id="PS50929"/>
    </source>
</evidence>
<feature type="transmembrane region" description="Helical" evidence="5">
    <location>
        <begin position="131"/>
        <end position="153"/>
    </location>
</feature>
<dbReference type="InParanoid" id="A0A077ZST6"/>
<name>A0A077ZST6_STYLE</name>
<dbReference type="PANTHER" id="PTHR24221:SF503">
    <property type="entry name" value="MITOCHONDRIAL POTASSIUM CHANNEL ATP-BINDING SUBUNIT"/>
    <property type="match status" value="1"/>
</dbReference>
<dbReference type="Pfam" id="PF00664">
    <property type="entry name" value="ABC_membrane"/>
    <property type="match status" value="1"/>
</dbReference>
<reference evidence="7 8" key="1">
    <citation type="submission" date="2014-06" db="EMBL/GenBank/DDBJ databases">
        <authorList>
            <person name="Swart Estienne"/>
        </authorList>
    </citation>
    <scope>NUCLEOTIDE SEQUENCE [LARGE SCALE GENOMIC DNA]</scope>
    <source>
        <strain evidence="7 8">130c</strain>
    </source>
</reference>
<feature type="transmembrane region" description="Helical" evidence="5">
    <location>
        <begin position="6"/>
        <end position="24"/>
    </location>
</feature>
<dbReference type="AlphaFoldDB" id="A0A077ZST6"/>
<evidence type="ECO:0000313" key="7">
    <source>
        <dbReference type="EMBL" id="CDW72619.1"/>
    </source>
</evidence>
<dbReference type="Proteomes" id="UP000039865">
    <property type="component" value="Unassembled WGS sequence"/>
</dbReference>
<dbReference type="InterPro" id="IPR036640">
    <property type="entry name" value="ABC1_TM_sf"/>
</dbReference>
<evidence type="ECO:0000256" key="5">
    <source>
        <dbReference type="SAM" id="Phobius"/>
    </source>
</evidence>
<dbReference type="SUPFAM" id="SSF90123">
    <property type="entry name" value="ABC transporter transmembrane region"/>
    <property type="match status" value="1"/>
</dbReference>
<evidence type="ECO:0000256" key="3">
    <source>
        <dbReference type="ARBA" id="ARBA00022989"/>
    </source>
</evidence>
<evidence type="ECO:0000313" key="8">
    <source>
        <dbReference type="Proteomes" id="UP000039865"/>
    </source>
</evidence>
<sequence length="189" mass="21208">MALFSLATAPFIMFAGVILQLVIWDRTKSSSQAGKDSGVLDPYDKSNALVSDILINYKTVISFGPKNIDQLMQRYASFLEEPMKKGHKSSHLSGLMFGYFQAIRFFFFASNFYLSTIFIYDQNDDPEQTYIAIYTVMMAAFAAGGALSLVTSFTKSIQAANKIFGIIEDESFQKSPLYQKICHSKFSLE</sequence>
<proteinExistence type="predicted"/>
<keyword evidence="3 5" id="KW-1133">Transmembrane helix</keyword>